<dbReference type="SUPFAM" id="SSF55666">
    <property type="entry name" value="Ribonuclease PH domain 2-like"/>
    <property type="match status" value="1"/>
</dbReference>
<dbReference type="Pfam" id="PF01138">
    <property type="entry name" value="RNase_PH"/>
    <property type="match status" value="1"/>
</dbReference>
<proteinExistence type="evidence at transcript level"/>
<dbReference type="InterPro" id="IPR036345">
    <property type="entry name" value="ExoRNase_PH_dom2_sf"/>
</dbReference>
<organism evidence="10">
    <name type="scientific">Triatoma infestans</name>
    <name type="common">Assassin bug</name>
    <dbReference type="NCBI Taxonomy" id="30076"/>
    <lineage>
        <taxon>Eukaryota</taxon>
        <taxon>Metazoa</taxon>
        <taxon>Ecdysozoa</taxon>
        <taxon>Arthropoda</taxon>
        <taxon>Hexapoda</taxon>
        <taxon>Insecta</taxon>
        <taxon>Pterygota</taxon>
        <taxon>Neoptera</taxon>
        <taxon>Paraneoptera</taxon>
        <taxon>Hemiptera</taxon>
        <taxon>Heteroptera</taxon>
        <taxon>Panheteroptera</taxon>
        <taxon>Cimicomorpha</taxon>
        <taxon>Reduviidae</taxon>
        <taxon>Triatominae</taxon>
        <taxon>Triatoma</taxon>
    </lineage>
</organism>
<dbReference type="GO" id="GO:0034475">
    <property type="term" value="P:U4 snRNA 3'-end processing"/>
    <property type="evidence" value="ECO:0007669"/>
    <property type="project" value="TreeGrafter"/>
</dbReference>
<dbReference type="GO" id="GO:0000176">
    <property type="term" value="C:nuclear exosome (RNase complex)"/>
    <property type="evidence" value="ECO:0007669"/>
    <property type="project" value="TreeGrafter"/>
</dbReference>
<dbReference type="InterPro" id="IPR001247">
    <property type="entry name" value="ExoRNase_PH_dom1"/>
</dbReference>
<evidence type="ECO:0000256" key="1">
    <source>
        <dbReference type="ARBA" id="ARBA00004496"/>
    </source>
</evidence>
<evidence type="ECO:0000256" key="7">
    <source>
        <dbReference type="SAM" id="MobiDB-lite"/>
    </source>
</evidence>
<dbReference type="PANTHER" id="PTHR11097">
    <property type="entry name" value="EXOSOME COMPLEX EXONUCLEASE RIBOSOMAL RNA PROCESSING PROTEIN"/>
    <property type="match status" value="1"/>
</dbReference>
<dbReference type="GO" id="GO:0034476">
    <property type="term" value="P:U5 snRNA 3'-end processing"/>
    <property type="evidence" value="ECO:0007669"/>
    <property type="project" value="TreeGrafter"/>
</dbReference>
<dbReference type="Pfam" id="PF03725">
    <property type="entry name" value="RNase_PH_C"/>
    <property type="match status" value="1"/>
</dbReference>
<dbReference type="GO" id="GO:0035925">
    <property type="term" value="F:mRNA 3'-UTR AU-rich region binding"/>
    <property type="evidence" value="ECO:0007669"/>
    <property type="project" value="TreeGrafter"/>
</dbReference>
<sequence>MVGLSPEEKIFIVHGIEQDIRNDGRTRLQYRPIEIETGIIPHAMGSARVCTGNTDIIVCVKGSTCKPSDNKPEDSNLEFCIDFSAIASPNFEGRWGDQISEDYTAVLNKLYSSTKLESLCIKPGILCWKLSVDIEVLSFEGNIYDTISFGVKAALANTHLPKISTTDEDKGEEEFQVSDDPSDTWTPDASTVPCFVTLWKIGEHIVVDPTLNEEQCSSFACVIAFTEDGKIWSTVSVGPGSVQPSTFLNLTSEAKILAEEVNTNLNRIIQKEKAMVRREIIGFLS</sequence>
<dbReference type="PANTHER" id="PTHR11097:SF8">
    <property type="entry name" value="EXOSOME COMPLEX COMPONENT RRP42"/>
    <property type="match status" value="1"/>
</dbReference>
<name>A0A023F8P6_TRIIF</name>
<dbReference type="GO" id="GO:0000177">
    <property type="term" value="C:cytoplasmic exosome (RNase complex)"/>
    <property type="evidence" value="ECO:0007669"/>
    <property type="project" value="TreeGrafter"/>
</dbReference>
<feature type="region of interest" description="Disordered" evidence="7">
    <location>
        <begin position="164"/>
        <end position="186"/>
    </location>
</feature>
<comment type="similarity">
    <text evidence="3">Belongs to the RNase PH family.</text>
</comment>
<dbReference type="InterPro" id="IPR027408">
    <property type="entry name" value="PNPase/RNase_PH_dom_sf"/>
</dbReference>
<protein>
    <recommendedName>
        <fullName evidence="6">Ribosomal RNA-processing protein 42</fullName>
    </recommendedName>
</protein>
<dbReference type="InterPro" id="IPR015847">
    <property type="entry name" value="ExoRNase_PH_dom2"/>
</dbReference>
<keyword evidence="4" id="KW-0963">Cytoplasm</keyword>
<dbReference type="GO" id="GO:0005730">
    <property type="term" value="C:nucleolus"/>
    <property type="evidence" value="ECO:0007669"/>
    <property type="project" value="UniProtKB-SubCell"/>
</dbReference>
<evidence type="ECO:0000259" key="9">
    <source>
        <dbReference type="Pfam" id="PF03725"/>
    </source>
</evidence>
<dbReference type="SUPFAM" id="SSF54211">
    <property type="entry name" value="Ribosomal protein S5 domain 2-like"/>
    <property type="match status" value="1"/>
</dbReference>
<dbReference type="GO" id="GO:0071035">
    <property type="term" value="P:nuclear polyadenylation-dependent rRNA catabolic process"/>
    <property type="evidence" value="ECO:0007669"/>
    <property type="project" value="TreeGrafter"/>
</dbReference>
<evidence type="ECO:0000256" key="3">
    <source>
        <dbReference type="ARBA" id="ARBA00006678"/>
    </source>
</evidence>
<dbReference type="CDD" id="cd11367">
    <property type="entry name" value="RNase_PH_RRP42"/>
    <property type="match status" value="1"/>
</dbReference>
<feature type="domain" description="Exoribonuclease phosphorolytic" evidence="9">
    <location>
        <begin position="192"/>
        <end position="249"/>
    </location>
</feature>
<accession>A0A023F8P6</accession>
<dbReference type="AlphaFoldDB" id="A0A023F8P6"/>
<dbReference type="Gene3D" id="3.30.230.70">
    <property type="entry name" value="GHMP Kinase, N-terminal domain"/>
    <property type="match status" value="1"/>
</dbReference>
<keyword evidence="5" id="KW-0271">Exosome</keyword>
<evidence type="ECO:0000256" key="5">
    <source>
        <dbReference type="ARBA" id="ARBA00022835"/>
    </source>
</evidence>
<evidence type="ECO:0000256" key="2">
    <source>
        <dbReference type="ARBA" id="ARBA00004604"/>
    </source>
</evidence>
<dbReference type="GO" id="GO:0071038">
    <property type="term" value="P:TRAMP-dependent tRNA surveillance pathway"/>
    <property type="evidence" value="ECO:0007669"/>
    <property type="project" value="TreeGrafter"/>
</dbReference>
<evidence type="ECO:0000259" key="8">
    <source>
        <dbReference type="Pfam" id="PF01138"/>
    </source>
</evidence>
<evidence type="ECO:0000256" key="6">
    <source>
        <dbReference type="ARBA" id="ARBA00042523"/>
    </source>
</evidence>
<feature type="compositionally biased region" description="Acidic residues" evidence="7">
    <location>
        <begin position="169"/>
        <end position="182"/>
    </location>
</feature>
<dbReference type="EMBL" id="GBBI01000936">
    <property type="protein sequence ID" value="JAC17776.1"/>
    <property type="molecule type" value="mRNA"/>
</dbReference>
<reference evidence="10" key="1">
    <citation type="journal article" date="2014" name="PLoS Negl. Trop. Dis.">
        <title>An updated insight into the Sialotranscriptome of Triatoma infestans: developmental stage and geographic variations.</title>
        <authorList>
            <person name="Schwarz A."/>
            <person name="Medrano-Mercado N."/>
            <person name="Schaub G.A."/>
            <person name="Struchiner C.J."/>
            <person name="Bargues M.D."/>
            <person name="Levy M.Z."/>
            <person name="Ribeiro J.M."/>
        </authorList>
    </citation>
    <scope>NUCLEOTIDE SEQUENCE</scope>
    <source>
        <strain evidence="10">Chile</strain>
        <tissue evidence="10">Salivary glands</tissue>
    </source>
</reference>
<dbReference type="GO" id="GO:0016075">
    <property type="term" value="P:rRNA catabolic process"/>
    <property type="evidence" value="ECO:0007669"/>
    <property type="project" value="TreeGrafter"/>
</dbReference>
<dbReference type="GO" id="GO:0000467">
    <property type="term" value="P:exonucleolytic trimming to generate mature 3'-end of 5.8S rRNA from tricistronic rRNA transcript (SSU-rRNA, 5.8S rRNA, LSU-rRNA)"/>
    <property type="evidence" value="ECO:0007669"/>
    <property type="project" value="TreeGrafter"/>
</dbReference>
<dbReference type="GO" id="GO:0071028">
    <property type="term" value="P:nuclear mRNA surveillance"/>
    <property type="evidence" value="ECO:0007669"/>
    <property type="project" value="TreeGrafter"/>
</dbReference>
<dbReference type="InterPro" id="IPR020568">
    <property type="entry name" value="Ribosomal_Su5_D2-typ_SF"/>
</dbReference>
<evidence type="ECO:0000313" key="10">
    <source>
        <dbReference type="EMBL" id="JAC17776.1"/>
    </source>
</evidence>
<evidence type="ECO:0000256" key="4">
    <source>
        <dbReference type="ARBA" id="ARBA00022490"/>
    </source>
</evidence>
<dbReference type="GO" id="GO:0034473">
    <property type="term" value="P:U1 snRNA 3'-end processing"/>
    <property type="evidence" value="ECO:0007669"/>
    <property type="project" value="TreeGrafter"/>
</dbReference>
<comment type="subcellular location">
    <subcellularLocation>
        <location evidence="1">Cytoplasm</location>
    </subcellularLocation>
    <subcellularLocation>
        <location evidence="2">Nucleus</location>
        <location evidence="2">Nucleolus</location>
    </subcellularLocation>
</comment>
<dbReference type="InterPro" id="IPR050590">
    <property type="entry name" value="Exosome_comp_Rrp42_subfam"/>
</dbReference>
<feature type="domain" description="Exoribonuclease phosphorolytic" evidence="8">
    <location>
        <begin position="29"/>
        <end position="161"/>
    </location>
</feature>